<dbReference type="InterPro" id="IPR007410">
    <property type="entry name" value="LpqE-like"/>
</dbReference>
<dbReference type="SUPFAM" id="SSF110087">
    <property type="entry name" value="DR1885-like metal-binding protein"/>
    <property type="match status" value="1"/>
</dbReference>
<feature type="signal peptide" evidence="1">
    <location>
        <begin position="1"/>
        <end position="24"/>
    </location>
</feature>
<evidence type="ECO:0008006" key="4">
    <source>
        <dbReference type="Google" id="ProtNLM"/>
    </source>
</evidence>
<dbReference type="AlphaFoldDB" id="A0A1G5P243"/>
<reference evidence="3" key="1">
    <citation type="submission" date="2016-10" db="EMBL/GenBank/DDBJ databases">
        <authorList>
            <person name="Varghese N."/>
            <person name="Submissions S."/>
        </authorList>
    </citation>
    <scope>NUCLEOTIDE SEQUENCE [LARGE SCALE GENOMIC DNA]</scope>
    <source>
        <strain evidence="3">DSM 2698</strain>
    </source>
</reference>
<dbReference type="Proteomes" id="UP000199347">
    <property type="component" value="Unassembled WGS sequence"/>
</dbReference>
<accession>A0A1G5P243</accession>
<keyword evidence="3" id="KW-1185">Reference proteome</keyword>
<dbReference type="OrthoDB" id="9796962at2"/>
<dbReference type="InterPro" id="IPR058248">
    <property type="entry name" value="Lxx211020-like"/>
</dbReference>
<gene>
    <name evidence="2" type="ORF">SAMN03080610_03091</name>
</gene>
<dbReference type="InterPro" id="IPR036182">
    <property type="entry name" value="PCuAC_sf"/>
</dbReference>
<evidence type="ECO:0000313" key="2">
    <source>
        <dbReference type="EMBL" id="SCZ43603.1"/>
    </source>
</evidence>
<sequence>MHFQQILLGACALLIAASAGPAKALAQQPGEASGGTVRVHSGFARATAGQALDTAAYLVITNTGLQPERLLYVETPSADRGELRQTSFNEDGAIETRRLRSISIPPGRTIRLKPGGEHVVLCGLAKPLAKNQRIPVTLTFAKAGRIDISLPVATAGARQPPS</sequence>
<name>A0A1G5P243_AFIMA</name>
<proteinExistence type="predicted"/>
<feature type="chain" id="PRO_5011706376" description="Copper(I)-binding protein" evidence="1">
    <location>
        <begin position="25"/>
        <end position="162"/>
    </location>
</feature>
<dbReference type="STRING" id="1120955.SAMN03080610_03091"/>
<evidence type="ECO:0000313" key="3">
    <source>
        <dbReference type="Proteomes" id="UP000199347"/>
    </source>
</evidence>
<dbReference type="Pfam" id="PF04314">
    <property type="entry name" value="PCuAC"/>
    <property type="match status" value="1"/>
</dbReference>
<keyword evidence="1" id="KW-0732">Signal</keyword>
<dbReference type="RefSeq" id="WP_092815226.1">
    <property type="nucleotide sequence ID" value="NZ_FMVW01000008.1"/>
</dbReference>
<dbReference type="EMBL" id="FMVW01000008">
    <property type="protein sequence ID" value="SCZ43603.1"/>
    <property type="molecule type" value="Genomic_DNA"/>
</dbReference>
<organism evidence="2 3">
    <name type="scientific">Afifella marina DSM 2698</name>
    <dbReference type="NCBI Taxonomy" id="1120955"/>
    <lineage>
        <taxon>Bacteria</taxon>
        <taxon>Pseudomonadati</taxon>
        <taxon>Pseudomonadota</taxon>
        <taxon>Alphaproteobacteria</taxon>
        <taxon>Hyphomicrobiales</taxon>
        <taxon>Afifellaceae</taxon>
        <taxon>Afifella</taxon>
    </lineage>
</organism>
<dbReference type="PANTHER" id="PTHR36302">
    <property type="entry name" value="BLR7088 PROTEIN"/>
    <property type="match status" value="1"/>
</dbReference>
<dbReference type="PANTHER" id="PTHR36302:SF1">
    <property type="entry name" value="COPPER CHAPERONE PCU(A)C"/>
    <property type="match status" value="1"/>
</dbReference>
<protein>
    <recommendedName>
        <fullName evidence="4">Copper(I)-binding protein</fullName>
    </recommendedName>
</protein>
<dbReference type="Gene3D" id="2.60.40.1890">
    <property type="entry name" value="PCu(A)C copper chaperone"/>
    <property type="match status" value="1"/>
</dbReference>
<evidence type="ECO:0000256" key="1">
    <source>
        <dbReference type="SAM" id="SignalP"/>
    </source>
</evidence>